<evidence type="ECO:0000256" key="5">
    <source>
        <dbReference type="ARBA" id="ARBA00022679"/>
    </source>
</evidence>
<dbReference type="InterPro" id="IPR036968">
    <property type="entry name" value="Enolpyruvate_Tfrase_sf"/>
</dbReference>
<dbReference type="PANTHER" id="PTHR21090:SF5">
    <property type="entry name" value="PENTAFUNCTIONAL AROM POLYPEPTIDE"/>
    <property type="match status" value="1"/>
</dbReference>
<evidence type="ECO:0000256" key="6">
    <source>
        <dbReference type="ARBA" id="ARBA00023141"/>
    </source>
</evidence>
<dbReference type="Gene3D" id="3.65.10.10">
    <property type="entry name" value="Enolpyruvate transferase domain"/>
    <property type="match status" value="2"/>
</dbReference>
<sequence length="370" mass="39310">MLSGLSLLGAQIDTRGNTAVFESGIDVNQESPIVINARLAGTTARFLTAVSALRAGEVVITGEDSLRKRPMHDLHQALSDIGLHVSPLNGAGVLPIAVKRGEQKSDRIRIAATTSSQFTTALMLIAPMLSRGLAIVTEGEVVSQSYLDMTIGVQNSFGVTPIERGEHIFRYDTGDYVGAHYEIEPDASSASYPLAAAAIAAGRVVVIGLGRSSLQGDAKFVDVLVSMGCFVEVAGDDVVLSRPQDRPLQGVTIDMRDMSDLVPTLAVVAAFAQTATTINGVGFIRNKESDRIGDLAHELRVLGVQVDELADGLTVHPSKPRGGMVNTHHDHRLAMSLALIGLVTPGVVINDPMVVTKSWPEYWTMLGALQ</sequence>
<comment type="catalytic activity">
    <reaction evidence="7">
        <text>3-phosphoshikimate + phosphoenolpyruvate = 5-O-(1-carboxyvinyl)-3-phosphoshikimate + phosphate</text>
        <dbReference type="Rhea" id="RHEA:21256"/>
        <dbReference type="ChEBI" id="CHEBI:43474"/>
        <dbReference type="ChEBI" id="CHEBI:57701"/>
        <dbReference type="ChEBI" id="CHEBI:58702"/>
        <dbReference type="ChEBI" id="CHEBI:145989"/>
        <dbReference type="EC" id="2.5.1.19"/>
    </reaction>
    <physiologicalReaction direction="left-to-right" evidence="7">
        <dbReference type="Rhea" id="RHEA:21257"/>
    </physiologicalReaction>
</comment>
<evidence type="ECO:0000256" key="3">
    <source>
        <dbReference type="ARBA" id="ARBA00012450"/>
    </source>
</evidence>
<keyword evidence="5 10" id="KW-0808">Transferase</keyword>
<keyword evidence="4" id="KW-0028">Amino-acid biosynthesis</keyword>
<accession>D0U605</accession>
<dbReference type="GO" id="GO:0003866">
    <property type="term" value="F:3-phosphoshikimate 1-carboxyvinyltransferase activity"/>
    <property type="evidence" value="ECO:0007669"/>
    <property type="project" value="UniProtKB-UniRule"/>
</dbReference>
<dbReference type="PIRSF" id="PIRSF000505">
    <property type="entry name" value="EPSPS"/>
    <property type="match status" value="1"/>
</dbReference>
<dbReference type="SUPFAM" id="SSF55205">
    <property type="entry name" value="EPT/RTPC-like"/>
    <property type="match status" value="1"/>
</dbReference>
<dbReference type="InterPro" id="IPR006264">
    <property type="entry name" value="EPSP_synthase"/>
</dbReference>
<dbReference type="AlphaFoldDB" id="D0U605"/>
<dbReference type="EMBL" id="GQ387491">
    <property type="protein sequence ID" value="ACY25322.1"/>
    <property type="molecule type" value="Genomic_DNA"/>
</dbReference>
<organism evidence="10">
    <name type="scientific">uncultured Actinomycetes bacterium</name>
    <dbReference type="NCBI Taxonomy" id="152507"/>
    <lineage>
        <taxon>Bacteria</taxon>
        <taxon>Bacillati</taxon>
        <taxon>Actinomycetota</taxon>
        <taxon>Actinomycetes</taxon>
        <taxon>environmental samples</taxon>
    </lineage>
</organism>
<evidence type="ECO:0000259" key="9">
    <source>
        <dbReference type="Pfam" id="PF00275"/>
    </source>
</evidence>
<dbReference type="Pfam" id="PF00275">
    <property type="entry name" value="EPSP_synthase"/>
    <property type="match status" value="1"/>
</dbReference>
<feature type="domain" description="Enolpyruvate transferase" evidence="9">
    <location>
        <begin position="1"/>
        <end position="365"/>
    </location>
</feature>
<dbReference type="GO" id="GO:0008652">
    <property type="term" value="P:amino acid biosynthetic process"/>
    <property type="evidence" value="ECO:0007669"/>
    <property type="project" value="UniProtKB-KW"/>
</dbReference>
<proteinExistence type="inferred from homology"/>
<dbReference type="PROSITE" id="PS00885">
    <property type="entry name" value="EPSP_SYNTHASE_2"/>
    <property type="match status" value="1"/>
</dbReference>
<dbReference type="UniPathway" id="UPA00053">
    <property type="reaction ID" value="UER00089"/>
</dbReference>
<dbReference type="GO" id="GO:0009423">
    <property type="term" value="P:chorismate biosynthetic process"/>
    <property type="evidence" value="ECO:0007669"/>
    <property type="project" value="UniProtKB-UniRule"/>
</dbReference>
<reference evidence="10" key="1">
    <citation type="journal article" date="2009" name="Environ. Microbiol.">
        <title>Comparative analyses of actinobacterial genomic fragments from Lake Kinneret.</title>
        <authorList>
            <person name="Philosof A."/>
            <person name="Sabehi G."/>
            <person name="Beja O."/>
        </authorList>
    </citation>
    <scope>NUCLEOTIDE SEQUENCE</scope>
</reference>
<evidence type="ECO:0000256" key="4">
    <source>
        <dbReference type="ARBA" id="ARBA00022605"/>
    </source>
</evidence>
<dbReference type="InterPro" id="IPR001986">
    <property type="entry name" value="Enolpyruvate_Tfrase_dom"/>
</dbReference>
<name>D0U605_9ACTN</name>
<dbReference type="NCBIfam" id="TIGR01356">
    <property type="entry name" value="aroA"/>
    <property type="match status" value="1"/>
</dbReference>
<dbReference type="CDD" id="cd01556">
    <property type="entry name" value="EPSP_synthase"/>
    <property type="match status" value="1"/>
</dbReference>
<evidence type="ECO:0000256" key="2">
    <source>
        <dbReference type="ARBA" id="ARBA00009948"/>
    </source>
</evidence>
<comment type="similarity">
    <text evidence="2">Belongs to the EPSP synthase family.</text>
</comment>
<dbReference type="PANTHER" id="PTHR21090">
    <property type="entry name" value="AROM/DEHYDROQUINATE SYNTHASE"/>
    <property type="match status" value="1"/>
</dbReference>
<protein>
    <recommendedName>
        <fullName evidence="3 8">3-phosphoshikimate 1-carboxyvinyltransferase</fullName>
        <ecNumber evidence="3 8">2.5.1.19</ecNumber>
    </recommendedName>
</protein>
<dbReference type="InterPro" id="IPR013792">
    <property type="entry name" value="RNA3'P_cycl/enolpyr_Trfase_a/b"/>
</dbReference>
<dbReference type="EC" id="2.5.1.19" evidence="3 8"/>
<evidence type="ECO:0000256" key="7">
    <source>
        <dbReference type="ARBA" id="ARBA00044633"/>
    </source>
</evidence>
<comment type="pathway">
    <text evidence="1">Metabolic intermediate biosynthesis; chorismate biosynthesis; chorismate from D-erythrose 4-phosphate and phosphoenolpyruvate: step 6/7.</text>
</comment>
<evidence type="ECO:0000256" key="8">
    <source>
        <dbReference type="NCBIfam" id="TIGR01356"/>
    </source>
</evidence>
<evidence type="ECO:0000313" key="10">
    <source>
        <dbReference type="EMBL" id="ACY25322.1"/>
    </source>
</evidence>
<evidence type="ECO:0000256" key="1">
    <source>
        <dbReference type="ARBA" id="ARBA00004811"/>
    </source>
</evidence>
<dbReference type="InterPro" id="IPR023193">
    <property type="entry name" value="EPSP_synthase_CS"/>
</dbReference>
<keyword evidence="6" id="KW-0057">Aromatic amino acid biosynthesis</keyword>
<dbReference type="GO" id="GO:0009073">
    <property type="term" value="P:aromatic amino acid family biosynthetic process"/>
    <property type="evidence" value="ECO:0007669"/>
    <property type="project" value="UniProtKB-KW"/>
</dbReference>